<dbReference type="InterPro" id="IPR038765">
    <property type="entry name" value="Papain-like_cys_pep_sf"/>
</dbReference>
<organism evidence="3 4">
    <name type="scientific">Acrasis kona</name>
    <dbReference type="NCBI Taxonomy" id="1008807"/>
    <lineage>
        <taxon>Eukaryota</taxon>
        <taxon>Discoba</taxon>
        <taxon>Heterolobosea</taxon>
        <taxon>Tetramitia</taxon>
        <taxon>Eutetramitia</taxon>
        <taxon>Acrasidae</taxon>
        <taxon>Acrasis</taxon>
    </lineage>
</organism>
<evidence type="ECO:0000256" key="1">
    <source>
        <dbReference type="SAM" id="Coils"/>
    </source>
</evidence>
<evidence type="ECO:0000313" key="3">
    <source>
        <dbReference type="EMBL" id="KAL0488608.1"/>
    </source>
</evidence>
<dbReference type="GO" id="GO:0004843">
    <property type="term" value="F:cysteine-type deubiquitinase activity"/>
    <property type="evidence" value="ECO:0007669"/>
    <property type="project" value="UniProtKB-EC"/>
</dbReference>
<dbReference type="Gene3D" id="3.90.70.10">
    <property type="entry name" value="Cysteine proteinases"/>
    <property type="match status" value="1"/>
</dbReference>
<feature type="domain" description="USP" evidence="2">
    <location>
        <begin position="1"/>
        <end position="208"/>
    </location>
</feature>
<sequence length="778" mass="91484">MLDYITAKNEVNAEGKHIGRVREDEYQDIQLVIRDADSVEKAIDNYIKPEEMTGTEQWSCEELNKKVDAIKGLKFKTLPYLLMLHLKRFDYDPETWNRIKLGNKVSFPFELDLSKYVDTTQDDDQHPYKYELFSVLIHSGNSNGGHYYVYIKRFDDGKWYNLNDQNVTEITQDEVKQMYGGDDNDPLKAKFRAMGGSTNAYMLVYRRIHPDNKTTVSDDLIDQELKDEIELENEEYKKEQQKREQLLQMIYLKCTCFDNTFNIHINRKNTIRDACQQVLDIIKDQYMDVEKYGINDCRMRDFNPVKNQPGREFHMDTIIEELSLPQHKMIYMDLKDPNQEFQPIVEKMHVWLFKFDHNNPDEEIRYEKLHINVKSNFGELQHQINQIYKDALPVQHLGVLKYINYNMGETISLNQMHASTPIESEIKENDILCVEYLDDPSIDISRAKQYLQDKAHRVIVHYNKPNSDQYLEQAQVDDREPLSSLRNVIADQLQLHPNEFRICEKRFKKPIRDDQQTISKVNELMNHMQVHIELGDALQLGQYLIKIYLYHPSARFENHDSNDLNAMVTAAPKVSNSDNLKVLYGRQKEFIELGKVIFHQDEKLSEFKSRLELLFKDATLPDGITLKSELMRLRVKNAIMMTSTLHQSDESMKVNLNNFLVDDRQLAIQVLNQPEVLTDKDRIVYLYRWHPSTWTFGPRCELIINKDKIHTSFDLKRLICNQIPEMFPGCEHPDKDIGFSVAPNSLGDWNHGDVALLNFDFESQNVFAPPFQIREGHF</sequence>
<gene>
    <name evidence="3" type="ORF">AKO1_015690</name>
</gene>
<dbReference type="SUPFAM" id="SSF54001">
    <property type="entry name" value="Cysteine proteinases"/>
    <property type="match status" value="1"/>
</dbReference>
<dbReference type="PANTHER" id="PTHR24006">
    <property type="entry name" value="UBIQUITIN CARBOXYL-TERMINAL HYDROLASE"/>
    <property type="match status" value="1"/>
</dbReference>
<accession>A0AAW2ZGX4</accession>
<dbReference type="GO" id="GO:0016579">
    <property type="term" value="P:protein deubiquitination"/>
    <property type="evidence" value="ECO:0007669"/>
    <property type="project" value="InterPro"/>
</dbReference>
<dbReference type="PROSITE" id="PS50235">
    <property type="entry name" value="USP_3"/>
    <property type="match status" value="1"/>
</dbReference>
<dbReference type="PROSITE" id="PS00973">
    <property type="entry name" value="USP_2"/>
    <property type="match status" value="1"/>
</dbReference>
<comment type="caution">
    <text evidence="3">The sequence shown here is derived from an EMBL/GenBank/DDBJ whole genome shotgun (WGS) entry which is preliminary data.</text>
</comment>
<dbReference type="PANTHER" id="PTHR24006:SF702">
    <property type="entry name" value="UBIQUITIN CARBOXYL-TERMINAL HYDROLASE 47"/>
    <property type="match status" value="1"/>
</dbReference>
<dbReference type="InterPro" id="IPR028889">
    <property type="entry name" value="USP"/>
</dbReference>
<dbReference type="InterPro" id="IPR050164">
    <property type="entry name" value="Peptidase_C19"/>
</dbReference>
<dbReference type="GO" id="GO:0005634">
    <property type="term" value="C:nucleus"/>
    <property type="evidence" value="ECO:0007669"/>
    <property type="project" value="TreeGrafter"/>
</dbReference>
<dbReference type="GO" id="GO:0006508">
    <property type="term" value="P:proteolysis"/>
    <property type="evidence" value="ECO:0007669"/>
    <property type="project" value="UniProtKB-KW"/>
</dbReference>
<dbReference type="Pfam" id="PF00443">
    <property type="entry name" value="UCH"/>
    <property type="match status" value="1"/>
</dbReference>
<dbReference type="InterPro" id="IPR001394">
    <property type="entry name" value="Peptidase_C19_UCH"/>
</dbReference>
<dbReference type="GO" id="GO:0005829">
    <property type="term" value="C:cytosol"/>
    <property type="evidence" value="ECO:0007669"/>
    <property type="project" value="TreeGrafter"/>
</dbReference>
<keyword evidence="1" id="KW-0175">Coiled coil</keyword>
<dbReference type="AlphaFoldDB" id="A0AAW2ZGX4"/>
<protein>
    <recommendedName>
        <fullName evidence="2">USP domain-containing protein</fullName>
    </recommendedName>
</protein>
<name>A0AAW2ZGX4_9EUKA</name>
<feature type="coiled-coil region" evidence="1">
    <location>
        <begin position="222"/>
        <end position="249"/>
    </location>
</feature>
<dbReference type="EMBL" id="JAOPGA020001453">
    <property type="protein sequence ID" value="KAL0488608.1"/>
    <property type="molecule type" value="Genomic_DNA"/>
</dbReference>
<evidence type="ECO:0000259" key="2">
    <source>
        <dbReference type="PROSITE" id="PS50235"/>
    </source>
</evidence>
<dbReference type="InterPro" id="IPR018200">
    <property type="entry name" value="USP_CS"/>
</dbReference>
<reference evidence="3 4" key="1">
    <citation type="submission" date="2024-03" db="EMBL/GenBank/DDBJ databases">
        <title>The Acrasis kona genome and developmental transcriptomes reveal deep origins of eukaryotic multicellular pathways.</title>
        <authorList>
            <person name="Sheikh S."/>
            <person name="Fu C.-J."/>
            <person name="Brown M.W."/>
            <person name="Baldauf S.L."/>
        </authorList>
    </citation>
    <scope>NUCLEOTIDE SEQUENCE [LARGE SCALE GENOMIC DNA]</scope>
    <source>
        <strain evidence="3 4">ATCC MYA-3509</strain>
    </source>
</reference>
<proteinExistence type="predicted"/>
<dbReference type="Proteomes" id="UP001431209">
    <property type="component" value="Unassembled WGS sequence"/>
</dbReference>
<keyword evidence="4" id="KW-1185">Reference proteome</keyword>
<evidence type="ECO:0000313" key="4">
    <source>
        <dbReference type="Proteomes" id="UP001431209"/>
    </source>
</evidence>